<dbReference type="Proteomes" id="UP000305202">
    <property type="component" value="Unassembled WGS sequence"/>
</dbReference>
<dbReference type="HAMAP" id="MF_01660">
    <property type="entry name" value="MenH"/>
    <property type="match status" value="1"/>
</dbReference>
<comment type="function">
    <text evidence="3">Catalyzes a proton abstraction reaction that results in 2,5-elimination of pyruvate from 2-succinyl-5-enolpyruvyl-6-hydroxy-3-cyclohexene-1-carboxylate (SEPHCHC) and the formation of 2-succinyl-6-hydroxy-2,4-cyclohexadiene-1-carboxylate (SHCHC).</text>
</comment>
<dbReference type="EMBL" id="SZPQ01000025">
    <property type="protein sequence ID" value="TKI04778.1"/>
    <property type="molecule type" value="Genomic_DNA"/>
</dbReference>
<protein>
    <recommendedName>
        <fullName evidence="3">Putative 2-succinyl-6-hydroxy-2,4-cyclohexadiene-1-carboxylate synthase</fullName>
        <shortName evidence="3">SHCHC synthase</shortName>
        <ecNumber evidence="3">4.2.99.20</ecNumber>
    </recommendedName>
</protein>
<dbReference type="NCBIfam" id="NF008340">
    <property type="entry name" value="PRK11126.1"/>
    <property type="match status" value="1"/>
</dbReference>
<keyword evidence="6" id="KW-1185">Reference proteome</keyword>
<dbReference type="InterPro" id="IPR022485">
    <property type="entry name" value="SHCHC_synthase_MenH"/>
</dbReference>
<evidence type="ECO:0000313" key="5">
    <source>
        <dbReference type="EMBL" id="TKI04778.1"/>
    </source>
</evidence>
<dbReference type="PANTHER" id="PTHR42916:SF1">
    <property type="entry name" value="PROTEIN PHYLLO, CHLOROPLASTIC"/>
    <property type="match status" value="1"/>
</dbReference>
<dbReference type="Gene3D" id="3.40.50.1820">
    <property type="entry name" value="alpha/beta hydrolase"/>
    <property type="match status" value="1"/>
</dbReference>
<dbReference type="PANTHER" id="PTHR42916">
    <property type="entry name" value="2-SUCCINYL-5-ENOLPYRUVYL-6-HYDROXY-3-CYCLOHEXENE-1-CARBOXYLATE SYNTHASE"/>
    <property type="match status" value="1"/>
</dbReference>
<comment type="caution">
    <text evidence="5">The sequence shown here is derived from an EMBL/GenBank/DDBJ whole genome shotgun (WGS) entry which is preliminary data.</text>
</comment>
<evidence type="ECO:0000259" key="4">
    <source>
        <dbReference type="Pfam" id="PF12697"/>
    </source>
</evidence>
<evidence type="ECO:0000313" key="6">
    <source>
        <dbReference type="Proteomes" id="UP000305202"/>
    </source>
</evidence>
<comment type="pathway">
    <text evidence="3">Quinol/quinone metabolism; menaquinone biosynthesis.</text>
</comment>
<evidence type="ECO:0000256" key="1">
    <source>
        <dbReference type="ARBA" id="ARBA00022428"/>
    </source>
</evidence>
<dbReference type="SUPFAM" id="SSF53474">
    <property type="entry name" value="alpha/beta-Hydrolases"/>
    <property type="match status" value="1"/>
</dbReference>
<comment type="catalytic activity">
    <reaction evidence="3">
        <text>5-enolpyruvoyl-6-hydroxy-2-succinyl-cyclohex-3-ene-1-carboxylate = (1R,6R)-6-hydroxy-2-succinyl-cyclohexa-2,4-diene-1-carboxylate + pyruvate</text>
        <dbReference type="Rhea" id="RHEA:25597"/>
        <dbReference type="ChEBI" id="CHEBI:15361"/>
        <dbReference type="ChEBI" id="CHEBI:58689"/>
        <dbReference type="ChEBI" id="CHEBI:58818"/>
        <dbReference type="EC" id="4.2.99.20"/>
    </reaction>
</comment>
<evidence type="ECO:0000256" key="3">
    <source>
        <dbReference type="HAMAP-Rule" id="MF_01660"/>
    </source>
</evidence>
<dbReference type="InterPro" id="IPR029058">
    <property type="entry name" value="AB_hydrolase_fold"/>
</dbReference>
<organism evidence="5 6">
    <name type="scientific">Martelella alba</name>
    <dbReference type="NCBI Taxonomy" id="2590451"/>
    <lineage>
        <taxon>Bacteria</taxon>
        <taxon>Pseudomonadati</taxon>
        <taxon>Pseudomonadota</taxon>
        <taxon>Alphaproteobacteria</taxon>
        <taxon>Hyphomicrobiales</taxon>
        <taxon>Aurantimonadaceae</taxon>
        <taxon>Martelella</taxon>
    </lineage>
</organism>
<dbReference type="Pfam" id="PF12697">
    <property type="entry name" value="Abhydrolase_6"/>
    <property type="match status" value="1"/>
</dbReference>
<keyword evidence="1 3" id="KW-0474">Menaquinone biosynthesis</keyword>
<accession>A0ABY2SJC9</accession>
<comment type="subunit">
    <text evidence="3">Monomer.</text>
</comment>
<gene>
    <name evidence="3 5" type="primary">menH</name>
    <name evidence="5" type="ORF">FCN80_16770</name>
</gene>
<name>A0ABY2SJC9_9HYPH</name>
<evidence type="ECO:0000256" key="2">
    <source>
        <dbReference type="ARBA" id="ARBA00023239"/>
    </source>
</evidence>
<keyword evidence="2 3" id="KW-0456">Lyase</keyword>
<dbReference type="EC" id="4.2.99.20" evidence="3"/>
<sequence>MTWAIREQRPGKAGRPWLVWLHGLLGDGRDWAPALPFFADWPLAVVDLPGHGDSFTRGAADFAEVSRGLSHTLAAAGIKTYILIGYSLGGRIALYHACLARPPGLRAVFAEGAHPGLPRHGERAERLRHDRAWARRFAQEPLARVLADWYRQPVFAELSADKRQALVELRRHNRGDAVAAMLMATSLGRQPDLLPLLPSLPIPFGYLCGEYDDKFSALARRCALPFLTVRGAGHNSHRANPSAFADRLLTLLAPLA</sequence>
<dbReference type="GO" id="GO:0070205">
    <property type="term" value="F:2-succinyl-6-hydroxy-2,4-cyclohexadiene-1-carboxylate synthase activity"/>
    <property type="evidence" value="ECO:0007669"/>
    <property type="project" value="UniProtKB-EC"/>
</dbReference>
<comment type="pathway">
    <text evidence="3">Quinol/quinone metabolism; 1,4-dihydroxy-2-naphthoate biosynthesis; 1,4-dihydroxy-2-naphthoate from chorismate: step 3/7.</text>
</comment>
<dbReference type="InterPro" id="IPR000073">
    <property type="entry name" value="AB_hydrolase_1"/>
</dbReference>
<dbReference type="NCBIfam" id="TIGR03695">
    <property type="entry name" value="menH_SHCHC"/>
    <property type="match status" value="1"/>
</dbReference>
<dbReference type="RefSeq" id="WP_136991317.1">
    <property type="nucleotide sequence ID" value="NZ_SZPQ01000025.1"/>
</dbReference>
<proteinExistence type="inferred from homology"/>
<comment type="similarity">
    <text evidence="3">Belongs to the AB hydrolase superfamily. MenH family.</text>
</comment>
<feature type="domain" description="AB hydrolase-1" evidence="4">
    <location>
        <begin position="18"/>
        <end position="246"/>
    </location>
</feature>
<reference evidence="5 6" key="1">
    <citation type="submission" date="2019-04" db="EMBL/GenBank/DDBJ databases">
        <authorList>
            <person name="Li M."/>
            <person name="Gao C."/>
        </authorList>
    </citation>
    <scope>NUCLEOTIDE SEQUENCE [LARGE SCALE GENOMIC DNA]</scope>
    <source>
        <strain evidence="5 6">BGMRC 2031</strain>
    </source>
</reference>